<keyword evidence="7" id="KW-1185">Reference proteome</keyword>
<gene>
    <name evidence="8" type="primary">LOC102376410</name>
</gene>
<dbReference type="PRINTS" id="PR00759">
    <property type="entry name" value="BASICPTASE"/>
</dbReference>
<dbReference type="RefSeq" id="XP_025047758.1">
    <property type="nucleotide sequence ID" value="XM_025191973.1"/>
</dbReference>
<dbReference type="InterPro" id="IPR050514">
    <property type="entry name" value="WAP_four-disulfide_core"/>
</dbReference>
<dbReference type="PROSITE" id="PS51390">
    <property type="entry name" value="WAP"/>
    <property type="match status" value="6"/>
</dbReference>
<reference evidence="8" key="1">
    <citation type="submission" date="2025-08" db="UniProtKB">
        <authorList>
            <consortium name="RefSeq"/>
        </authorList>
    </citation>
    <scope>IDENTIFICATION</scope>
</reference>
<feature type="chain" id="PRO_5018207463" evidence="4">
    <location>
        <begin position="17"/>
        <end position="577"/>
    </location>
</feature>
<organism evidence="7 8">
    <name type="scientific">Alligator sinensis</name>
    <name type="common">Chinese alligator</name>
    <dbReference type="NCBI Taxonomy" id="38654"/>
    <lineage>
        <taxon>Eukaryota</taxon>
        <taxon>Metazoa</taxon>
        <taxon>Chordata</taxon>
        <taxon>Craniata</taxon>
        <taxon>Vertebrata</taxon>
        <taxon>Euteleostomi</taxon>
        <taxon>Archelosauria</taxon>
        <taxon>Archosauria</taxon>
        <taxon>Crocodylia</taxon>
        <taxon>Alligatoridae</taxon>
        <taxon>Alligatorinae</taxon>
        <taxon>Alligator</taxon>
    </lineage>
</organism>
<dbReference type="InParanoid" id="A0A3Q0FQ09"/>
<protein>
    <submittedName>
        <fullName evidence="8">Papilin-like</fullName>
    </submittedName>
</protein>
<dbReference type="GO" id="GO:0019731">
    <property type="term" value="P:antibacterial humoral response"/>
    <property type="evidence" value="ECO:0007669"/>
    <property type="project" value="TreeGrafter"/>
</dbReference>
<dbReference type="AlphaFoldDB" id="A0A3Q0FQ09"/>
<dbReference type="STRING" id="38654.A0A3Q0FQ09"/>
<dbReference type="GO" id="GO:0045087">
    <property type="term" value="P:innate immune response"/>
    <property type="evidence" value="ECO:0007669"/>
    <property type="project" value="TreeGrafter"/>
</dbReference>
<feature type="region of interest" description="Disordered" evidence="3">
    <location>
        <begin position="212"/>
        <end position="237"/>
    </location>
</feature>
<proteinExistence type="predicted"/>
<evidence type="ECO:0000256" key="1">
    <source>
        <dbReference type="ARBA" id="ARBA00022729"/>
    </source>
</evidence>
<feature type="domain" description="WAP" evidence="6">
    <location>
        <begin position="475"/>
        <end position="521"/>
    </location>
</feature>
<dbReference type="Pfam" id="PF00095">
    <property type="entry name" value="WAP"/>
    <property type="match status" value="9"/>
</dbReference>
<evidence type="ECO:0000256" key="4">
    <source>
        <dbReference type="SAM" id="SignalP"/>
    </source>
</evidence>
<dbReference type="PANTHER" id="PTHR19441">
    <property type="entry name" value="WHEY ACDIC PROTEIN WAP"/>
    <property type="match status" value="1"/>
</dbReference>
<dbReference type="KEGG" id="asn:102376410"/>
<evidence type="ECO:0000259" key="6">
    <source>
        <dbReference type="PROSITE" id="PS51390"/>
    </source>
</evidence>
<evidence type="ECO:0000313" key="7">
    <source>
        <dbReference type="Proteomes" id="UP000189705"/>
    </source>
</evidence>
<evidence type="ECO:0000256" key="3">
    <source>
        <dbReference type="SAM" id="MobiDB-lite"/>
    </source>
</evidence>
<evidence type="ECO:0000256" key="2">
    <source>
        <dbReference type="ARBA" id="ARBA00023157"/>
    </source>
</evidence>
<dbReference type="GO" id="GO:0005615">
    <property type="term" value="C:extracellular space"/>
    <property type="evidence" value="ECO:0007669"/>
    <property type="project" value="TreeGrafter"/>
</dbReference>
<name>A0A3Q0FQ09_ALLSI</name>
<keyword evidence="1 4" id="KW-0732">Signal</keyword>
<feature type="domain" description="WAP" evidence="6">
    <location>
        <begin position="524"/>
        <end position="573"/>
    </location>
</feature>
<dbReference type="InterPro" id="IPR002223">
    <property type="entry name" value="Kunitz_BPTI"/>
</dbReference>
<feature type="domain" description="WAP" evidence="6">
    <location>
        <begin position="31"/>
        <end position="78"/>
    </location>
</feature>
<evidence type="ECO:0000313" key="8">
    <source>
        <dbReference type="RefSeq" id="XP_025047758.1"/>
    </source>
</evidence>
<feature type="domain" description="WAP" evidence="6">
    <location>
        <begin position="233"/>
        <end position="280"/>
    </location>
</feature>
<sequence length="577" mass="61838">MESGTVLLLLLAGVLAQRAELSTAPDNEKGAITKRGECPPDSQEGRSPSCLYCLLDESCPGMEKCCSDGGMRACVLPPTVHLGYCPKPEPGLVTTCLVNCVNDTECGPGEKCCVSGCVGVGAAPAAAVLPPARLAGAHGHRDPVTQIGLAAQALRPSSARPGTCPQVMVHPSSRPCQSRCEDDRTCPRNQKCCFTGCGLKCVDPQWDARSIAQSPAPTGGDWSGQQEGGADGKPQKPGTCPADPIRCIRSFPPLCQVDADCPEMQKCCYKACQFRCVLPGDTCQLPVQKGLCDAYSRRFFFNATAARCQDFLYSGCRGNANNFRTREECVQTCEGQEEPSPGPGPVPVAGGCERRCLYDHDCARGEKCCSLRCRRECVDQSSLKRGYCSITPGLYFTYNCKATCRADGECPGDEKCCLQGCDYKCMTPSKEKPGICPLAAPTAPCTHPCGEDDDCPGDRKCCQSSCGPTCLAPDRAKPGECPKVRPWQTLVPCEGNDTCTHDRDCPKQEKCCFGGCFQHCLRRSREHPGVCPKPSACSTPEERHHNQCLEDSICQGHEKCCDTGCAWECVAVRKGAA</sequence>
<feature type="signal peptide" evidence="4">
    <location>
        <begin position="1"/>
        <end position="16"/>
    </location>
</feature>
<dbReference type="SMART" id="SM00217">
    <property type="entry name" value="WAP"/>
    <property type="match status" value="8"/>
</dbReference>
<dbReference type="PANTHER" id="PTHR19441:SF30">
    <property type="entry name" value="ELAFIN"/>
    <property type="match status" value="1"/>
</dbReference>
<dbReference type="Gene3D" id="4.10.410.10">
    <property type="entry name" value="Pancreatic trypsin inhibitor Kunitz domain"/>
    <property type="match status" value="1"/>
</dbReference>
<dbReference type="GO" id="GO:0004867">
    <property type="term" value="F:serine-type endopeptidase inhibitor activity"/>
    <property type="evidence" value="ECO:0007669"/>
    <property type="project" value="InterPro"/>
</dbReference>
<accession>A0A3Q0FQ09</accession>
<feature type="domain" description="WAP" evidence="6">
    <location>
        <begin position="429"/>
        <end position="474"/>
    </location>
</feature>
<dbReference type="InterPro" id="IPR036645">
    <property type="entry name" value="Elafin-like_sf"/>
</dbReference>
<dbReference type="SUPFAM" id="SSF57362">
    <property type="entry name" value="BPTI-like"/>
    <property type="match status" value="1"/>
</dbReference>
<feature type="domain" description="BPTI/Kunitz inhibitor" evidence="5">
    <location>
        <begin position="283"/>
        <end position="333"/>
    </location>
</feature>
<dbReference type="InterPro" id="IPR036880">
    <property type="entry name" value="Kunitz_BPTI_sf"/>
</dbReference>
<keyword evidence="2" id="KW-1015">Disulfide bond</keyword>
<dbReference type="CDD" id="cd00109">
    <property type="entry name" value="Kunitz-type"/>
    <property type="match status" value="1"/>
</dbReference>
<dbReference type="InterPro" id="IPR020901">
    <property type="entry name" value="Prtase_inh_Kunz-CS"/>
</dbReference>
<dbReference type="Pfam" id="PF00014">
    <property type="entry name" value="Kunitz_BPTI"/>
    <property type="match status" value="1"/>
</dbReference>
<evidence type="ECO:0000259" key="5">
    <source>
        <dbReference type="PROSITE" id="PS50279"/>
    </source>
</evidence>
<dbReference type="SMART" id="SM00131">
    <property type="entry name" value="KU"/>
    <property type="match status" value="1"/>
</dbReference>
<dbReference type="PROSITE" id="PS50279">
    <property type="entry name" value="BPTI_KUNITZ_2"/>
    <property type="match status" value="1"/>
</dbReference>
<dbReference type="PROSITE" id="PS00280">
    <property type="entry name" value="BPTI_KUNITZ_1"/>
    <property type="match status" value="1"/>
</dbReference>
<dbReference type="InterPro" id="IPR008197">
    <property type="entry name" value="WAP_dom"/>
</dbReference>
<dbReference type="Proteomes" id="UP000189705">
    <property type="component" value="Unplaced"/>
</dbReference>
<dbReference type="SUPFAM" id="SSF57256">
    <property type="entry name" value="Elafin-like"/>
    <property type="match status" value="8"/>
</dbReference>
<dbReference type="PRINTS" id="PR00003">
    <property type="entry name" value="4DISULPHCORE"/>
</dbReference>
<dbReference type="GeneID" id="102376410"/>
<dbReference type="Gene3D" id="4.10.75.10">
    <property type="entry name" value="Elafin-like"/>
    <property type="match status" value="9"/>
</dbReference>
<feature type="domain" description="WAP" evidence="6">
    <location>
        <begin position="157"/>
        <end position="205"/>
    </location>
</feature>